<dbReference type="Gene3D" id="1.10.10.1600">
    <property type="entry name" value="Bacterial DNA polymerase III alpha subunit, thumb domain"/>
    <property type="match status" value="1"/>
</dbReference>
<dbReference type="GO" id="GO:0003676">
    <property type="term" value="F:nucleic acid binding"/>
    <property type="evidence" value="ECO:0007669"/>
    <property type="project" value="InterPro"/>
</dbReference>
<dbReference type="InterPro" id="IPR004365">
    <property type="entry name" value="NA-bd_OB_tRNA"/>
</dbReference>
<evidence type="ECO:0000256" key="10">
    <source>
        <dbReference type="ARBA" id="ARBA00026073"/>
    </source>
</evidence>
<organism evidence="13 14">
    <name type="scientific">Vagococcus coleopterorum</name>
    <dbReference type="NCBI Taxonomy" id="2714946"/>
    <lineage>
        <taxon>Bacteria</taxon>
        <taxon>Bacillati</taxon>
        <taxon>Bacillota</taxon>
        <taxon>Bacilli</taxon>
        <taxon>Lactobacillales</taxon>
        <taxon>Enterococcaceae</taxon>
        <taxon>Vagococcus</taxon>
    </lineage>
</organism>
<dbReference type="Proteomes" id="UP000500890">
    <property type="component" value="Chromosome"/>
</dbReference>
<dbReference type="RefSeq" id="WP_166007953.1">
    <property type="nucleotide sequence ID" value="NZ_CP049886.1"/>
</dbReference>
<dbReference type="Pfam" id="PF01336">
    <property type="entry name" value="tRNA_anti-codon"/>
    <property type="match status" value="1"/>
</dbReference>
<dbReference type="InterPro" id="IPR004013">
    <property type="entry name" value="PHP_dom"/>
</dbReference>
<keyword evidence="14" id="KW-1185">Reference proteome</keyword>
<comment type="catalytic activity">
    <reaction evidence="11">
        <text>DNA(n) + a 2'-deoxyribonucleoside 5'-triphosphate = DNA(n+1) + diphosphate</text>
        <dbReference type="Rhea" id="RHEA:22508"/>
        <dbReference type="Rhea" id="RHEA-COMP:17339"/>
        <dbReference type="Rhea" id="RHEA-COMP:17340"/>
        <dbReference type="ChEBI" id="CHEBI:33019"/>
        <dbReference type="ChEBI" id="CHEBI:61560"/>
        <dbReference type="ChEBI" id="CHEBI:173112"/>
        <dbReference type="EC" id="2.7.7.7"/>
    </reaction>
</comment>
<gene>
    <name evidence="13" type="primary">dnaE</name>
    <name evidence="13" type="ORF">G7081_05490</name>
</gene>
<keyword evidence="8" id="KW-0239">DNA-directed DNA polymerase</keyword>
<dbReference type="InterPro" id="IPR011708">
    <property type="entry name" value="DNA_pol3_alpha_NTPase_dom"/>
</dbReference>
<dbReference type="InterPro" id="IPR029460">
    <property type="entry name" value="DNAPol_HHH"/>
</dbReference>
<reference evidence="13 14" key="1">
    <citation type="submission" date="2020-03" db="EMBL/GenBank/DDBJ databases">
        <title>Vagococcus sp. nov., isolated from beetles.</title>
        <authorList>
            <person name="Hyun D.-W."/>
            <person name="Bae J.-W."/>
        </authorList>
    </citation>
    <scope>NUCLEOTIDE SEQUENCE [LARGE SCALE GENOMIC DNA]</scope>
    <source>
        <strain evidence="13 14">HDW17A</strain>
    </source>
</reference>
<dbReference type="Gene3D" id="3.20.20.140">
    <property type="entry name" value="Metal-dependent hydrolases"/>
    <property type="match status" value="1"/>
</dbReference>
<dbReference type="Pfam" id="PF02811">
    <property type="entry name" value="PHP"/>
    <property type="match status" value="1"/>
</dbReference>
<evidence type="ECO:0000256" key="8">
    <source>
        <dbReference type="ARBA" id="ARBA00022932"/>
    </source>
</evidence>
<keyword evidence="5 13" id="KW-0808">Transferase</keyword>
<dbReference type="Pfam" id="PF17657">
    <property type="entry name" value="DNA_pol3_finger"/>
    <property type="match status" value="1"/>
</dbReference>
<dbReference type="GO" id="GO:0008408">
    <property type="term" value="F:3'-5' exonuclease activity"/>
    <property type="evidence" value="ECO:0007669"/>
    <property type="project" value="InterPro"/>
</dbReference>
<dbReference type="AlphaFoldDB" id="A0A6G8ANQ8"/>
<evidence type="ECO:0000256" key="3">
    <source>
        <dbReference type="ARBA" id="ARBA00012417"/>
    </source>
</evidence>
<dbReference type="InterPro" id="IPR003141">
    <property type="entry name" value="Pol/His_phosphatase_N"/>
</dbReference>
<evidence type="ECO:0000256" key="2">
    <source>
        <dbReference type="ARBA" id="ARBA00009496"/>
    </source>
</evidence>
<dbReference type="InterPro" id="IPR004805">
    <property type="entry name" value="DnaE2/DnaE/PolC"/>
</dbReference>
<evidence type="ECO:0000256" key="4">
    <source>
        <dbReference type="ARBA" id="ARBA00019114"/>
    </source>
</evidence>
<dbReference type="GO" id="GO:0006260">
    <property type="term" value="P:DNA replication"/>
    <property type="evidence" value="ECO:0007669"/>
    <property type="project" value="UniProtKB-KW"/>
</dbReference>
<evidence type="ECO:0000256" key="9">
    <source>
        <dbReference type="ARBA" id="ARBA00025611"/>
    </source>
</evidence>
<accession>A0A6G8ANQ8</accession>
<feature type="domain" description="Polymerase/histidinol phosphatase N-terminal" evidence="12">
    <location>
        <begin position="4"/>
        <end position="71"/>
    </location>
</feature>
<dbReference type="KEGG" id="vah:G7081_05490"/>
<dbReference type="CDD" id="cd04485">
    <property type="entry name" value="DnaE_OBF"/>
    <property type="match status" value="1"/>
</dbReference>
<protein>
    <recommendedName>
        <fullName evidence="4">DNA polymerase III subunit alpha</fullName>
        <ecNumber evidence="3">2.7.7.7</ecNumber>
    </recommendedName>
</protein>
<evidence type="ECO:0000256" key="11">
    <source>
        <dbReference type="ARBA" id="ARBA00049244"/>
    </source>
</evidence>
<keyword evidence="6 13" id="KW-0548">Nucleotidyltransferase</keyword>
<evidence type="ECO:0000256" key="5">
    <source>
        <dbReference type="ARBA" id="ARBA00022679"/>
    </source>
</evidence>
<comment type="function">
    <text evidence="9">DNA polymerase III is a complex, multichain enzyme responsible for most of the replicative synthesis in bacteria. This DNA polymerase also exhibits 3' to 5' exonuclease activity. The alpha chain is the DNA polymerase.</text>
</comment>
<dbReference type="GO" id="GO:0003887">
    <property type="term" value="F:DNA-directed DNA polymerase activity"/>
    <property type="evidence" value="ECO:0007669"/>
    <property type="project" value="UniProtKB-KW"/>
</dbReference>
<sequence>MAKAQLQVITSYSLLKSTVRIPELIARAKADAYQAMAITDLNVMHGVVEFYRTAKEAGIKPLIGLTLETRYSLEDEVDTLLILIAKNQKGYENLMVLSTMKMEEYANESLFFERILPYLNNLIVIIDDHSSQLFKFFKEQRDNEFRTHLAQLTQHADENSVYGGISLLGDNPDLASSWAKRLYEAGMQPVALHQVRYMNPSDAFSLTVLNHLEEGSQLAGDTVQKTGTRYLPTSLQMKQAYEQAGLEVALANIEKIVSQCQFEMKFNQTLLPHYELPEGVSPASYLREICSTNLLKRVTNPDSRYQERLDYELSVIEEMGFVDYFLIIWDVMNFAADNKIVIGPGRGSAAGSLVSYLTNITDVDPIQYNLLFERFLNKERYTMPDIDLDIPDNRREEVLAYVNQKYGHHHVAQIATFGTLAAKMALRDVCRVFGLSQNESNAWSSAIPNTLKITLEQSFSESKKLRELVESSERNQLIFEVASKLEGLPRHISTHAAGVVICDQNLSELVPLQEGSNDIPLTQFTMGDVEGIGLLKMDFLGLRNLSILDNTLDKIRRVYKEEIVLEEIPMDDEETLKLFRQAKTVGVFQFESAGIKNVLRKLGPTSIEDIAAVNALYRPGPMENIDLFVERKKGLVPITYPHDSLRDILDVTYGIIVYQEQIMQVVSKMAGFSYGEADILRRAISKKKKEILDQERQHFVKGSLQQGYTEEVANEVYDYIERFANYGFNRSHAMAYSFIAYWLAYLKVHYPAAFFVSLLHSVRHNQEKIKEYINDAKRMGLKIAGPDINQSQFSFYLTKEKIIFGLSAIKGLRADFIKNIVAVRQADGPFKSLDNFLLRVDQRWLKEETILPLIYSGCFDELHPNRHQLVDDLSGLIKNIAISGGSMDLLSILSLKKEEINDYSVPEKLEQEAEYLGTYLSGHPVDAYPALKVIKGVRSIDLLTADQNATIMLFVRKVNVIRTKKGEQMAFVDGHDASGELSITIFPQLYRHVSEKLAIDKILIITGKSEKSRYNQELQMLAQSVEDTADYQDKIADEVCYIKLTSSELIDTVKTTCENHHGIVPVMVIDDVTHKKIILPESHWVKNSLELKTELKTLVGETNVVVR</sequence>
<evidence type="ECO:0000256" key="6">
    <source>
        <dbReference type="ARBA" id="ARBA00022695"/>
    </source>
</evidence>
<dbReference type="PANTHER" id="PTHR32294">
    <property type="entry name" value="DNA POLYMERASE III SUBUNIT ALPHA"/>
    <property type="match status" value="1"/>
</dbReference>
<dbReference type="InterPro" id="IPR012340">
    <property type="entry name" value="NA-bd_OB-fold"/>
</dbReference>
<comment type="similarity">
    <text evidence="2">Belongs to the DNA polymerase type-C family. DnaE subfamily.</text>
</comment>
<evidence type="ECO:0000256" key="7">
    <source>
        <dbReference type="ARBA" id="ARBA00022705"/>
    </source>
</evidence>
<dbReference type="NCBIfam" id="TIGR00594">
    <property type="entry name" value="polc"/>
    <property type="match status" value="1"/>
</dbReference>
<dbReference type="EC" id="2.7.7.7" evidence="3"/>
<dbReference type="GO" id="GO:0005737">
    <property type="term" value="C:cytoplasm"/>
    <property type="evidence" value="ECO:0007669"/>
    <property type="project" value="UniProtKB-SubCell"/>
</dbReference>
<name>A0A6G8ANQ8_9ENTE</name>
<comment type="subcellular location">
    <subcellularLocation>
        <location evidence="1">Cytoplasm</location>
    </subcellularLocation>
</comment>
<dbReference type="InterPro" id="IPR016195">
    <property type="entry name" value="Pol/histidinol_Pase-like"/>
</dbReference>
<dbReference type="Gene3D" id="1.10.150.870">
    <property type="match status" value="1"/>
</dbReference>
<dbReference type="InterPro" id="IPR040982">
    <property type="entry name" value="DNA_pol3_finger"/>
</dbReference>
<comment type="subunit">
    <text evidence="10">DNA polymerase III contains a core (composed of alpha, epsilon and theta chains) that associates with a tau subunit. This core dimerizes to form the POLIII' complex. PolIII' associates with the gamma complex (composed of gamma, delta, delta', psi and chi chains) and with the beta chain to form the complete DNA polymerase III complex.</text>
</comment>
<evidence type="ECO:0000256" key="1">
    <source>
        <dbReference type="ARBA" id="ARBA00004496"/>
    </source>
</evidence>
<dbReference type="Gene3D" id="2.40.50.140">
    <property type="entry name" value="Nucleic acid-binding proteins"/>
    <property type="match status" value="1"/>
</dbReference>
<dbReference type="Pfam" id="PF14579">
    <property type="entry name" value="HHH_6"/>
    <property type="match status" value="1"/>
</dbReference>
<dbReference type="EMBL" id="CP049886">
    <property type="protein sequence ID" value="QIL46565.1"/>
    <property type="molecule type" value="Genomic_DNA"/>
</dbReference>
<dbReference type="SUPFAM" id="SSF89550">
    <property type="entry name" value="PHP domain-like"/>
    <property type="match status" value="1"/>
</dbReference>
<proteinExistence type="inferred from homology"/>
<evidence type="ECO:0000259" key="12">
    <source>
        <dbReference type="SMART" id="SM00481"/>
    </source>
</evidence>
<dbReference type="SMART" id="SM00481">
    <property type="entry name" value="POLIIIAc"/>
    <property type="match status" value="1"/>
</dbReference>
<dbReference type="PANTHER" id="PTHR32294:SF0">
    <property type="entry name" value="DNA POLYMERASE III SUBUNIT ALPHA"/>
    <property type="match status" value="1"/>
</dbReference>
<dbReference type="Pfam" id="PF07733">
    <property type="entry name" value="DNA_pol3_alpha"/>
    <property type="match status" value="1"/>
</dbReference>
<dbReference type="NCBIfam" id="NF004226">
    <property type="entry name" value="PRK05673.1"/>
    <property type="match status" value="1"/>
</dbReference>
<dbReference type="CDD" id="cd07431">
    <property type="entry name" value="PHP_PolIIIA"/>
    <property type="match status" value="1"/>
</dbReference>
<dbReference type="InterPro" id="IPR041931">
    <property type="entry name" value="DNA_pol3_alpha_thumb_dom"/>
</dbReference>
<evidence type="ECO:0000313" key="14">
    <source>
        <dbReference type="Proteomes" id="UP000500890"/>
    </source>
</evidence>
<evidence type="ECO:0000313" key="13">
    <source>
        <dbReference type="EMBL" id="QIL46565.1"/>
    </source>
</evidence>
<keyword evidence="7" id="KW-0235">DNA replication</keyword>